<dbReference type="PATRIC" id="fig|587753.10.peg.2810"/>
<organism evidence="3 4">
    <name type="scientific">Pseudomonas chlororaphis</name>
    <dbReference type="NCBI Taxonomy" id="587753"/>
    <lineage>
        <taxon>Bacteria</taxon>
        <taxon>Pseudomonadati</taxon>
        <taxon>Pseudomonadota</taxon>
        <taxon>Gammaproteobacteria</taxon>
        <taxon>Pseudomonadales</taxon>
        <taxon>Pseudomonadaceae</taxon>
        <taxon>Pseudomonas</taxon>
    </lineage>
</organism>
<dbReference type="EMBL" id="CP011110">
    <property type="protein sequence ID" value="AKA24266.1"/>
    <property type="molecule type" value="Genomic_DNA"/>
</dbReference>
<name>A0A0D5XYX8_9PSED</name>
<reference evidence="3 4" key="1">
    <citation type="journal article" date="2015" name="Mol. Plant Microbe Interact.">
        <title>Comparative Genomic Analysis of Pseudomonas chlororaphis PCL1606 Reveals New Insight into Antifungal Compounds Involved in Biocontrol.</title>
        <authorList>
            <person name="Calderon C.E."/>
            <person name="Ramos C."/>
            <person name="de Vicente A."/>
            <person name="Cazorla F.M."/>
        </authorList>
    </citation>
    <scope>NUCLEOTIDE SEQUENCE [LARGE SCALE GENOMIC DNA]</scope>
    <source>
        <strain evidence="3 4">PCL1606</strain>
    </source>
</reference>
<gene>
    <name evidence="3" type="ORF">PCL1606_28150</name>
</gene>
<dbReference type="Gene3D" id="2.40.128.20">
    <property type="match status" value="1"/>
</dbReference>
<evidence type="ECO:0000259" key="2">
    <source>
        <dbReference type="Pfam" id="PF17409"/>
    </source>
</evidence>
<dbReference type="Pfam" id="PF10703">
    <property type="entry name" value="MoaF"/>
    <property type="match status" value="1"/>
</dbReference>
<feature type="domain" description="MoaF C-terminal" evidence="2">
    <location>
        <begin position="161"/>
        <end position="272"/>
    </location>
</feature>
<evidence type="ECO:0000313" key="4">
    <source>
        <dbReference type="Proteomes" id="UP000032748"/>
    </source>
</evidence>
<dbReference type="KEGG" id="pcz:PCL1606_28150"/>
<protein>
    <submittedName>
        <fullName evidence="3">MoaF</fullName>
    </submittedName>
</protein>
<dbReference type="InterPro" id="IPR012674">
    <property type="entry name" value="Calycin"/>
</dbReference>
<proteinExistence type="predicted"/>
<dbReference type="AlphaFoldDB" id="A0A0D5XYX8"/>
<dbReference type="Pfam" id="PF17409">
    <property type="entry name" value="MoaF_C"/>
    <property type="match status" value="1"/>
</dbReference>
<dbReference type="OrthoDB" id="8537304at2"/>
<dbReference type="InterPro" id="IPR035348">
    <property type="entry name" value="MoaF_C"/>
</dbReference>
<evidence type="ECO:0000259" key="1">
    <source>
        <dbReference type="Pfam" id="PF10703"/>
    </source>
</evidence>
<dbReference type="Proteomes" id="UP000032748">
    <property type="component" value="Chromosome"/>
</dbReference>
<dbReference type="RefSeq" id="WP_045882854.1">
    <property type="nucleotide sequence ID" value="NZ_CP011110.1"/>
</dbReference>
<sequence>MQRDQHTQPEWITVGALAEGFAADNHVLPGRDDLVGRTLTLHFADGARIEHRFGPQSLHWQDADSKTSGENIYRATSIRSEIYLVDFLKSQNQQVHSVSLILDLRQNIFTAVIGQLPSRADTQVDLFRRALAGDELTQVKARFLQGSIDTPPTADTARHLPTDELVGLRNHYRYSATEAYEHIYLNRDFYSWQCLQGVEQGLADTDRCHYYKVADQLYLFVWREKIVPTLGLVLIDLHAGRTDGKIFGYQGTDFAAPSNFPVGALAQVLNRTTHP</sequence>
<accession>A0A0D5XYX8</accession>
<dbReference type="InterPro" id="IPR024724">
    <property type="entry name" value="MoaF_N"/>
</dbReference>
<feature type="domain" description="Molybdenum cofactor biosynthesis protein F N-terminal" evidence="1">
    <location>
        <begin position="10"/>
        <end position="117"/>
    </location>
</feature>
<evidence type="ECO:0000313" key="3">
    <source>
        <dbReference type="EMBL" id="AKA24266.1"/>
    </source>
</evidence>